<name>A0A7W3PBL4_9ACTN</name>
<feature type="transmembrane region" description="Helical" evidence="6">
    <location>
        <begin position="243"/>
        <end position="276"/>
    </location>
</feature>
<dbReference type="RefSeq" id="WP_182541737.1">
    <property type="nucleotide sequence ID" value="NZ_JACGXA010000003.1"/>
</dbReference>
<feature type="transmembrane region" description="Helical" evidence="6">
    <location>
        <begin position="296"/>
        <end position="318"/>
    </location>
</feature>
<dbReference type="PANTHER" id="PTHR39087:SF2">
    <property type="entry name" value="UPF0104 MEMBRANE PROTEIN MJ1595"/>
    <property type="match status" value="1"/>
</dbReference>
<accession>A0A7W3PBL4</accession>
<evidence type="ECO:0000256" key="2">
    <source>
        <dbReference type="ARBA" id="ARBA00022475"/>
    </source>
</evidence>
<feature type="transmembrane region" description="Helical" evidence="6">
    <location>
        <begin position="20"/>
        <end position="45"/>
    </location>
</feature>
<feature type="transmembrane region" description="Helical" evidence="6">
    <location>
        <begin position="125"/>
        <end position="151"/>
    </location>
</feature>
<protein>
    <submittedName>
        <fullName evidence="7">Uncharacterized membrane protein YbhN (UPF0104 family)</fullName>
    </submittedName>
</protein>
<evidence type="ECO:0000256" key="1">
    <source>
        <dbReference type="ARBA" id="ARBA00004651"/>
    </source>
</evidence>
<evidence type="ECO:0000313" key="7">
    <source>
        <dbReference type="EMBL" id="MBA8805706.1"/>
    </source>
</evidence>
<keyword evidence="2" id="KW-1003">Cell membrane</keyword>
<feature type="transmembrane region" description="Helical" evidence="6">
    <location>
        <begin position="57"/>
        <end position="79"/>
    </location>
</feature>
<feature type="transmembrane region" description="Helical" evidence="6">
    <location>
        <begin position="163"/>
        <end position="186"/>
    </location>
</feature>
<gene>
    <name evidence="7" type="ORF">FB382_004051</name>
</gene>
<comment type="caution">
    <text evidence="7">The sequence shown here is derived from an EMBL/GenBank/DDBJ whole genome shotgun (WGS) entry which is preliminary data.</text>
</comment>
<feature type="transmembrane region" description="Helical" evidence="6">
    <location>
        <begin position="91"/>
        <end position="113"/>
    </location>
</feature>
<dbReference type="AlphaFoldDB" id="A0A7W3PBL4"/>
<evidence type="ECO:0000256" key="4">
    <source>
        <dbReference type="ARBA" id="ARBA00022989"/>
    </source>
</evidence>
<dbReference type="Proteomes" id="UP000580910">
    <property type="component" value="Unassembled WGS sequence"/>
</dbReference>
<keyword evidence="5 6" id="KW-0472">Membrane</keyword>
<keyword evidence="4 6" id="KW-1133">Transmembrane helix</keyword>
<organism evidence="7 8">
    <name type="scientific">Nocardioides ginsengisegetis</name>
    <dbReference type="NCBI Taxonomy" id="661491"/>
    <lineage>
        <taxon>Bacteria</taxon>
        <taxon>Bacillati</taxon>
        <taxon>Actinomycetota</taxon>
        <taxon>Actinomycetes</taxon>
        <taxon>Propionibacteriales</taxon>
        <taxon>Nocardioidaceae</taxon>
        <taxon>Nocardioides</taxon>
    </lineage>
</organism>
<dbReference type="GO" id="GO:0005886">
    <property type="term" value="C:plasma membrane"/>
    <property type="evidence" value="ECO:0007669"/>
    <property type="project" value="UniProtKB-SubCell"/>
</dbReference>
<dbReference type="EMBL" id="JACGXA010000003">
    <property type="protein sequence ID" value="MBA8805706.1"/>
    <property type="molecule type" value="Genomic_DNA"/>
</dbReference>
<dbReference type="PANTHER" id="PTHR39087">
    <property type="entry name" value="UPF0104 MEMBRANE PROTEIN MJ1595"/>
    <property type="match status" value="1"/>
</dbReference>
<reference evidence="7 8" key="1">
    <citation type="submission" date="2020-07" db="EMBL/GenBank/DDBJ databases">
        <title>Sequencing the genomes of 1000 actinobacteria strains.</title>
        <authorList>
            <person name="Klenk H.-P."/>
        </authorList>
    </citation>
    <scope>NUCLEOTIDE SEQUENCE [LARGE SCALE GENOMIC DNA]</scope>
    <source>
        <strain evidence="7 8">DSM 21349</strain>
    </source>
</reference>
<evidence type="ECO:0000313" key="8">
    <source>
        <dbReference type="Proteomes" id="UP000580910"/>
    </source>
</evidence>
<evidence type="ECO:0000256" key="6">
    <source>
        <dbReference type="SAM" id="Phobius"/>
    </source>
</evidence>
<proteinExistence type="predicted"/>
<evidence type="ECO:0000256" key="3">
    <source>
        <dbReference type="ARBA" id="ARBA00022692"/>
    </source>
</evidence>
<evidence type="ECO:0000256" key="5">
    <source>
        <dbReference type="ARBA" id="ARBA00023136"/>
    </source>
</evidence>
<comment type="subcellular location">
    <subcellularLocation>
        <location evidence="1">Cell membrane</location>
        <topology evidence="1">Multi-pass membrane protein</topology>
    </subcellularLocation>
</comment>
<sequence>MTTAVVAPARPGPWAAARTLVVVAAVTALFVVVVPRVSGAPWALVGQQLARVPVPELGLLGLLWATGLLLHTITLTGALPGLTHRRALTLSLTGSAVANVLPLGGAAGIALNYRMVRAWGHDRAAFAAYTVVTNTWDVLAKLLLPLLVLPVALLLDHGALTRWAGTATVATVLLAVAAAVVAVLAASPVCAERTGRAVDRAARPLLRRLGSTREPHVEAWLLGLQSQCSWLVRHRWRQLTLGMSAYTAMLALLMLACFAIAGVGIGPGAVLLAFAVERLLTLAGLTPGGAGVVEVGLVGVAVALGGAPVAAVAGVLLYRVFTFGIEIPVGGAGLAAWLWAHR</sequence>
<dbReference type="InterPro" id="IPR022791">
    <property type="entry name" value="L-PG_synthase/AglD"/>
</dbReference>
<dbReference type="Pfam" id="PF03706">
    <property type="entry name" value="LPG_synthase_TM"/>
    <property type="match status" value="1"/>
</dbReference>
<keyword evidence="3 6" id="KW-0812">Transmembrane</keyword>
<keyword evidence="8" id="KW-1185">Reference proteome</keyword>